<feature type="region of interest" description="Disordered" evidence="1">
    <location>
        <begin position="1"/>
        <end position="32"/>
    </location>
</feature>
<accession>A0ABN2FWG6</accession>
<dbReference type="EMBL" id="BAAANE010000015">
    <property type="protein sequence ID" value="GAA1660752.1"/>
    <property type="molecule type" value="Genomic_DNA"/>
</dbReference>
<name>A0ABN2FWG6_9ACTN</name>
<sequence>MGESRTIDRPAEERSQWESSLDQLTKEHEGEEITIEVLDRTYGDLEEVERLPFSSTMYDRPTDTVIIAVGGRSAAYPVVLRHMIRKPEKLVIDDRPGSAALMVVDSDGTSTLVSFLGQADAKG</sequence>
<comment type="caution">
    <text evidence="2">The sequence shown here is derived from an EMBL/GenBank/DDBJ whole genome shotgun (WGS) entry which is preliminary data.</text>
</comment>
<dbReference type="RefSeq" id="WP_344116506.1">
    <property type="nucleotide sequence ID" value="NZ_BAAANE010000015.1"/>
</dbReference>
<dbReference type="InterPro" id="IPR035223">
    <property type="entry name" value="DUF5335"/>
</dbReference>
<reference evidence="2 3" key="1">
    <citation type="journal article" date="2019" name="Int. J. Syst. Evol. Microbiol.">
        <title>The Global Catalogue of Microorganisms (GCM) 10K type strain sequencing project: providing services to taxonomists for standard genome sequencing and annotation.</title>
        <authorList>
            <consortium name="The Broad Institute Genomics Platform"/>
            <consortium name="The Broad Institute Genome Sequencing Center for Infectious Disease"/>
            <person name="Wu L."/>
            <person name="Ma J."/>
        </authorList>
    </citation>
    <scope>NUCLEOTIDE SEQUENCE [LARGE SCALE GENOMIC DNA]</scope>
    <source>
        <strain evidence="2 3">JCM 14306</strain>
    </source>
</reference>
<dbReference type="Proteomes" id="UP001501319">
    <property type="component" value="Unassembled WGS sequence"/>
</dbReference>
<dbReference type="Pfam" id="PF17269">
    <property type="entry name" value="DUF5335"/>
    <property type="match status" value="1"/>
</dbReference>
<evidence type="ECO:0000313" key="3">
    <source>
        <dbReference type="Proteomes" id="UP001501319"/>
    </source>
</evidence>
<gene>
    <name evidence="2" type="ORF">GCM10009744_63020</name>
</gene>
<protein>
    <submittedName>
        <fullName evidence="2">Uncharacterized protein</fullName>
    </submittedName>
</protein>
<evidence type="ECO:0000256" key="1">
    <source>
        <dbReference type="SAM" id="MobiDB-lite"/>
    </source>
</evidence>
<proteinExistence type="predicted"/>
<organism evidence="2 3">
    <name type="scientific">Kribbella alba</name>
    <dbReference type="NCBI Taxonomy" id="190197"/>
    <lineage>
        <taxon>Bacteria</taxon>
        <taxon>Bacillati</taxon>
        <taxon>Actinomycetota</taxon>
        <taxon>Actinomycetes</taxon>
        <taxon>Propionibacteriales</taxon>
        <taxon>Kribbellaceae</taxon>
        <taxon>Kribbella</taxon>
    </lineage>
</organism>
<evidence type="ECO:0000313" key="2">
    <source>
        <dbReference type="EMBL" id="GAA1660752.1"/>
    </source>
</evidence>
<feature type="compositionally biased region" description="Basic and acidic residues" evidence="1">
    <location>
        <begin position="1"/>
        <end position="16"/>
    </location>
</feature>
<keyword evidence="3" id="KW-1185">Reference proteome</keyword>